<feature type="domain" description="Glycosyl transferase family 1" evidence="1">
    <location>
        <begin position="191"/>
        <end position="353"/>
    </location>
</feature>
<keyword evidence="4" id="KW-1185">Reference proteome</keyword>
<reference evidence="4" key="1">
    <citation type="submission" date="2023-07" db="EMBL/GenBank/DDBJ databases">
        <title>Genome sequencing of Purple Non-Sulfur Bacteria from various extreme environments.</title>
        <authorList>
            <person name="Mayer M."/>
        </authorList>
    </citation>
    <scope>NUCLEOTIDE SEQUENCE [LARGE SCALE GENOMIC DNA]</scope>
    <source>
        <strain evidence="4">DSM 17935</strain>
    </source>
</reference>
<dbReference type="InterPro" id="IPR028098">
    <property type="entry name" value="Glyco_trans_4-like_N"/>
</dbReference>
<accession>A0ABT3HI33</accession>
<dbReference type="Pfam" id="PF13579">
    <property type="entry name" value="Glyco_trans_4_4"/>
    <property type="match status" value="1"/>
</dbReference>
<feature type="domain" description="Glycosyltransferase subfamily 4-like N-terminal" evidence="2">
    <location>
        <begin position="18"/>
        <end position="188"/>
    </location>
</feature>
<dbReference type="Gene3D" id="3.40.50.2000">
    <property type="entry name" value="Glycogen Phosphorylase B"/>
    <property type="match status" value="2"/>
</dbReference>
<dbReference type="EMBL" id="JAOQNS010000016">
    <property type="protein sequence ID" value="MCW2309964.1"/>
    <property type="molecule type" value="Genomic_DNA"/>
</dbReference>
<name>A0ABT3HI33_9HYPH</name>
<dbReference type="PANTHER" id="PTHR12526">
    <property type="entry name" value="GLYCOSYLTRANSFERASE"/>
    <property type="match status" value="1"/>
</dbReference>
<dbReference type="InterPro" id="IPR001296">
    <property type="entry name" value="Glyco_trans_1"/>
</dbReference>
<evidence type="ECO:0000313" key="4">
    <source>
        <dbReference type="Proteomes" id="UP001209755"/>
    </source>
</evidence>
<comment type="caution">
    <text evidence="3">The sequence shown here is derived from an EMBL/GenBank/DDBJ whole genome shotgun (WGS) entry which is preliminary data.</text>
</comment>
<protein>
    <submittedName>
        <fullName evidence="3">Glycosyltransferase involved in cell wall biosynthesis</fullName>
    </submittedName>
</protein>
<dbReference type="Proteomes" id="UP001209755">
    <property type="component" value="Unassembled WGS sequence"/>
</dbReference>
<proteinExistence type="predicted"/>
<gene>
    <name evidence="3" type="ORF">M2319_004328</name>
</gene>
<dbReference type="SUPFAM" id="SSF53756">
    <property type="entry name" value="UDP-Glycosyltransferase/glycogen phosphorylase"/>
    <property type="match status" value="1"/>
</dbReference>
<evidence type="ECO:0000259" key="2">
    <source>
        <dbReference type="Pfam" id="PF13579"/>
    </source>
</evidence>
<dbReference type="Pfam" id="PF00534">
    <property type="entry name" value="Glycos_transf_1"/>
    <property type="match status" value="1"/>
</dbReference>
<sequence length="403" mass="43807">MQDKEQLRIVHCIRAPVGGVFRHVSDLATAQAAAGHAVGLICDSTTGGSFEDGRIAALSEHLELGVTRIPMRRQISPRDILSTWRVAKEIGRIAPDVLHAHGAKGGAFARVIGAILRMGGHRIARFYCPHGGSLHYDAESLQGLVYFTAERLMEHVTDGLVFVSRFEADAYREKVGAPIVPQRIVHNGLRPEEFEPVVPAEDAADFLFIGTLRDLKGPDLFIRALSRLRDGGTTKPTGVIVGAGDDKPAYERLVAELGLQAAVRFEEPMPAREAFRLARCVVIPSRAESLPYIVLEAIAAHLPLITTRVGGIPEIFGPESGLLVTPGNDRALAAHMAAFLKDGAEFQTAANARAERLRQPFSLAAMAGEIEAFYRETLAAEDPVQSRKTGHARRADDQVFIRQ</sequence>
<evidence type="ECO:0000313" key="3">
    <source>
        <dbReference type="EMBL" id="MCW2309964.1"/>
    </source>
</evidence>
<dbReference type="RefSeq" id="WP_264603539.1">
    <property type="nucleotide sequence ID" value="NZ_JAOQNS010000016.1"/>
</dbReference>
<organism evidence="3 4">
    <name type="scientific">Rhodobium gokarnense</name>
    <dbReference type="NCBI Taxonomy" id="364296"/>
    <lineage>
        <taxon>Bacteria</taxon>
        <taxon>Pseudomonadati</taxon>
        <taxon>Pseudomonadota</taxon>
        <taxon>Alphaproteobacteria</taxon>
        <taxon>Hyphomicrobiales</taxon>
        <taxon>Rhodobiaceae</taxon>
        <taxon>Rhodobium</taxon>
    </lineage>
</organism>
<evidence type="ECO:0000259" key="1">
    <source>
        <dbReference type="Pfam" id="PF00534"/>
    </source>
</evidence>